<dbReference type="AlphaFoldDB" id="A0AAN0JUS1"/>
<dbReference type="GeneID" id="109588950"/>
<dbReference type="Proteomes" id="UP000007879">
    <property type="component" value="Unassembled WGS sequence"/>
</dbReference>
<protein>
    <submittedName>
        <fullName evidence="1">Uncharacterized protein</fullName>
    </submittedName>
</protein>
<proteinExistence type="predicted"/>
<dbReference type="EnsemblMetazoa" id="XM_020005055.1">
    <property type="protein sequence ID" value="XP_019860614.1"/>
    <property type="gene ID" value="LOC109588950"/>
</dbReference>
<accession>A0AAN0JUS1</accession>
<reference evidence="2" key="1">
    <citation type="journal article" date="2010" name="Nature">
        <title>The Amphimedon queenslandica genome and the evolution of animal complexity.</title>
        <authorList>
            <person name="Srivastava M."/>
            <person name="Simakov O."/>
            <person name="Chapman J."/>
            <person name="Fahey B."/>
            <person name="Gauthier M.E."/>
            <person name="Mitros T."/>
            <person name="Richards G.S."/>
            <person name="Conaco C."/>
            <person name="Dacre M."/>
            <person name="Hellsten U."/>
            <person name="Larroux C."/>
            <person name="Putnam N.H."/>
            <person name="Stanke M."/>
            <person name="Adamska M."/>
            <person name="Darling A."/>
            <person name="Degnan S.M."/>
            <person name="Oakley T.H."/>
            <person name="Plachetzki D.C."/>
            <person name="Zhai Y."/>
            <person name="Adamski M."/>
            <person name="Calcino A."/>
            <person name="Cummins S.F."/>
            <person name="Goodstein D.M."/>
            <person name="Harris C."/>
            <person name="Jackson D.J."/>
            <person name="Leys S.P."/>
            <person name="Shu S."/>
            <person name="Woodcroft B.J."/>
            <person name="Vervoort M."/>
            <person name="Kosik K.S."/>
            <person name="Manning G."/>
            <person name="Degnan B.M."/>
            <person name="Rokhsar D.S."/>
        </authorList>
    </citation>
    <scope>NUCLEOTIDE SEQUENCE [LARGE SCALE GENOMIC DNA]</scope>
</reference>
<name>A0AAN0JUS1_AMPQE</name>
<evidence type="ECO:0000313" key="2">
    <source>
        <dbReference type="Proteomes" id="UP000007879"/>
    </source>
</evidence>
<dbReference type="RefSeq" id="XP_019860614.1">
    <property type="nucleotide sequence ID" value="XM_020005055.1"/>
</dbReference>
<sequence length="160" mass="17542">MIRSTSVQLDIVSTDLLHEVMFRYLLLFLSCITVTRGCRHRDPGDIGTIICLNHWIHDHNNRSLYCCQGNYCNGCPDIERLCEIKSLLNVTDPPPECNTTLLTCTPSSSISMTSTPGISSSPIPSSSVTVSSTSVPTPNGFSQTCITFIATVTFLFTFTV</sequence>
<reference evidence="1" key="2">
    <citation type="submission" date="2024-06" db="UniProtKB">
        <authorList>
            <consortium name="EnsemblMetazoa"/>
        </authorList>
    </citation>
    <scope>IDENTIFICATION</scope>
</reference>
<evidence type="ECO:0000313" key="1">
    <source>
        <dbReference type="EnsemblMetazoa" id="XP_019860614.1"/>
    </source>
</evidence>
<dbReference type="KEGG" id="aqu:109588950"/>
<organism evidence="1 2">
    <name type="scientific">Amphimedon queenslandica</name>
    <name type="common">Sponge</name>
    <dbReference type="NCBI Taxonomy" id="400682"/>
    <lineage>
        <taxon>Eukaryota</taxon>
        <taxon>Metazoa</taxon>
        <taxon>Porifera</taxon>
        <taxon>Demospongiae</taxon>
        <taxon>Heteroscleromorpha</taxon>
        <taxon>Haplosclerida</taxon>
        <taxon>Niphatidae</taxon>
        <taxon>Amphimedon</taxon>
    </lineage>
</organism>
<keyword evidence="2" id="KW-1185">Reference proteome</keyword>